<keyword evidence="5 6" id="KW-0472">Membrane</keyword>
<proteinExistence type="inferred from homology"/>
<feature type="transmembrane region" description="Helical" evidence="6">
    <location>
        <begin position="198"/>
        <end position="220"/>
    </location>
</feature>
<evidence type="ECO:0000256" key="4">
    <source>
        <dbReference type="ARBA" id="ARBA00022989"/>
    </source>
</evidence>
<feature type="transmembrane region" description="Helical" evidence="6">
    <location>
        <begin position="169"/>
        <end position="186"/>
    </location>
</feature>
<comment type="subcellular location">
    <subcellularLocation>
        <location evidence="1">Membrane</location>
        <topology evidence="1">Multi-pass membrane protein</topology>
    </subcellularLocation>
</comment>
<comment type="similarity">
    <text evidence="2">Belongs to the purine-cytosine permease (2.A.39) family.</text>
</comment>
<gene>
    <name evidence="7" type="ORF">HLB23_37540</name>
</gene>
<keyword evidence="3 6" id="KW-0812">Transmembrane</keyword>
<evidence type="ECO:0000313" key="7">
    <source>
        <dbReference type="EMBL" id="NNH75489.1"/>
    </source>
</evidence>
<feature type="transmembrane region" description="Helical" evidence="6">
    <location>
        <begin position="30"/>
        <end position="51"/>
    </location>
</feature>
<name>A0A849CHM8_9NOCA</name>
<feature type="transmembrane region" description="Helical" evidence="6">
    <location>
        <begin position="63"/>
        <end position="84"/>
    </location>
</feature>
<dbReference type="InterPro" id="IPR030191">
    <property type="entry name" value="CodB"/>
</dbReference>
<accession>A0A849CHM8</accession>
<comment type="caution">
    <text evidence="7">The sequence shown here is derived from an EMBL/GenBank/DDBJ whole genome shotgun (WGS) entry which is preliminary data.</text>
</comment>
<dbReference type="GO" id="GO:0005886">
    <property type="term" value="C:plasma membrane"/>
    <property type="evidence" value="ECO:0007669"/>
    <property type="project" value="TreeGrafter"/>
</dbReference>
<feature type="transmembrane region" description="Helical" evidence="6">
    <location>
        <begin position="232"/>
        <end position="256"/>
    </location>
</feature>
<dbReference type="Pfam" id="PF02133">
    <property type="entry name" value="Transp_cyt_pur"/>
    <property type="match status" value="1"/>
</dbReference>
<dbReference type="PANTHER" id="PTHR30569">
    <property type="entry name" value="CYTOSINE TRANSPORTER CODB"/>
    <property type="match status" value="1"/>
</dbReference>
<feature type="transmembrane region" description="Helical" evidence="6">
    <location>
        <begin position="104"/>
        <end position="122"/>
    </location>
</feature>
<dbReference type="EMBL" id="JABELX010000022">
    <property type="protein sequence ID" value="NNH75489.1"/>
    <property type="molecule type" value="Genomic_DNA"/>
</dbReference>
<keyword evidence="8" id="KW-1185">Reference proteome</keyword>
<dbReference type="AlphaFoldDB" id="A0A849CHM8"/>
<feature type="transmembrane region" description="Helical" evidence="6">
    <location>
        <begin position="268"/>
        <end position="287"/>
    </location>
</feature>
<feature type="transmembrane region" description="Helical" evidence="6">
    <location>
        <begin position="308"/>
        <end position="328"/>
    </location>
</feature>
<evidence type="ECO:0000256" key="1">
    <source>
        <dbReference type="ARBA" id="ARBA00004141"/>
    </source>
</evidence>
<dbReference type="Gene3D" id="1.10.4160.10">
    <property type="entry name" value="Hydantoin permease"/>
    <property type="match status" value="1"/>
</dbReference>
<organism evidence="7 8">
    <name type="scientific">Nocardia uniformis</name>
    <dbReference type="NCBI Taxonomy" id="53432"/>
    <lineage>
        <taxon>Bacteria</taxon>
        <taxon>Bacillati</taxon>
        <taxon>Actinomycetota</taxon>
        <taxon>Actinomycetes</taxon>
        <taxon>Mycobacteriales</taxon>
        <taxon>Nocardiaceae</taxon>
        <taxon>Nocardia</taxon>
    </lineage>
</organism>
<dbReference type="Proteomes" id="UP000586827">
    <property type="component" value="Unassembled WGS sequence"/>
</dbReference>
<sequence length="456" mass="48477">MAGLSPEEKREAPLLLDTAPPRTLGFTDQAAFWGNIGVSLIGFSGAAYVLYPTGHPPLPLVGALLATVLGTVVGTAMVAGTGAVGTRTGAPAMVVLRGLFGTKLSFLPTVANIVQCIGWGVYELTVIALGVSAMTHDGVPHGLVIIAAGVLSTVMAIWPLRVVHLLRKYVTVAVGIAMVYFTVQLLGSPVPEPTETSWSGFFPAVDTTLAVAVSFVPLAADYARHSRTVRASAGATVVGYSIAQIWCYILGTIAILQAGGDATKIFDTFLGVTAGWAFFAILVLREADQSFANVYSTTMSLQNLLPRVDRRVLAAGVGLIVTLLALPVRDFSSYANFLYLIGSVFVPMSAVLMVDFFLGRGRRAWNLDQDSPGRPLMLLPWAIGFVTYQLLNPGSISWWADFWRKVQDATGIHATWWTSASLFSFLVAAVATALLVGLSGGFRPKARRNDGDRPTA</sequence>
<dbReference type="PANTHER" id="PTHR30569:SF0">
    <property type="entry name" value="CYTOSINE PERMEASE"/>
    <property type="match status" value="1"/>
</dbReference>
<keyword evidence="4 6" id="KW-1133">Transmembrane helix</keyword>
<protein>
    <submittedName>
        <fullName evidence="7">Allantoin permease</fullName>
    </submittedName>
</protein>
<feature type="transmembrane region" description="Helical" evidence="6">
    <location>
        <begin position="142"/>
        <end position="162"/>
    </location>
</feature>
<dbReference type="InterPro" id="IPR001248">
    <property type="entry name" value="Pur-cyt_permease"/>
</dbReference>
<feature type="transmembrane region" description="Helical" evidence="6">
    <location>
        <begin position="334"/>
        <end position="358"/>
    </location>
</feature>
<feature type="transmembrane region" description="Helical" evidence="6">
    <location>
        <begin position="420"/>
        <end position="438"/>
    </location>
</feature>
<feature type="transmembrane region" description="Helical" evidence="6">
    <location>
        <begin position="378"/>
        <end position="400"/>
    </location>
</feature>
<evidence type="ECO:0000256" key="2">
    <source>
        <dbReference type="ARBA" id="ARBA00008974"/>
    </source>
</evidence>
<evidence type="ECO:0000256" key="3">
    <source>
        <dbReference type="ARBA" id="ARBA00022692"/>
    </source>
</evidence>
<evidence type="ECO:0000256" key="6">
    <source>
        <dbReference type="SAM" id="Phobius"/>
    </source>
</evidence>
<reference evidence="7 8" key="1">
    <citation type="submission" date="2020-05" db="EMBL/GenBank/DDBJ databases">
        <title>MicrobeNet Type strains.</title>
        <authorList>
            <person name="Nicholson A.C."/>
        </authorList>
    </citation>
    <scope>NUCLEOTIDE SEQUENCE [LARGE SCALE GENOMIC DNA]</scope>
    <source>
        <strain evidence="7 8">JCM 3224</strain>
    </source>
</reference>
<evidence type="ECO:0000313" key="8">
    <source>
        <dbReference type="Proteomes" id="UP000586827"/>
    </source>
</evidence>
<dbReference type="GO" id="GO:0015209">
    <property type="term" value="F:cytosine transmembrane transporter activity"/>
    <property type="evidence" value="ECO:0007669"/>
    <property type="project" value="InterPro"/>
</dbReference>
<evidence type="ECO:0000256" key="5">
    <source>
        <dbReference type="ARBA" id="ARBA00023136"/>
    </source>
</evidence>